<name>E9HVF4_DAPPU</name>
<dbReference type="HOGENOM" id="CLU_1919150_0_0_1"/>
<gene>
    <name evidence="2" type="ORF">DAPPUDRAFT_118328</name>
    <name evidence="1" type="ORF">DAPPUDRAFT_120730</name>
</gene>
<dbReference type="KEGG" id="dpx:DAPPUDRAFT_120730"/>
<reference evidence="2 3" key="1">
    <citation type="journal article" date="2011" name="Science">
        <title>The ecoresponsive genome of Daphnia pulex.</title>
        <authorList>
            <person name="Colbourne J.K."/>
            <person name="Pfrender M.E."/>
            <person name="Gilbert D."/>
            <person name="Thomas W.K."/>
            <person name="Tucker A."/>
            <person name="Oakley T.H."/>
            <person name="Tokishita S."/>
            <person name="Aerts A."/>
            <person name="Arnold G.J."/>
            <person name="Basu M.K."/>
            <person name="Bauer D.J."/>
            <person name="Caceres C.E."/>
            <person name="Carmel L."/>
            <person name="Casola C."/>
            <person name="Choi J.H."/>
            <person name="Detter J.C."/>
            <person name="Dong Q."/>
            <person name="Dusheyko S."/>
            <person name="Eads B.D."/>
            <person name="Frohlich T."/>
            <person name="Geiler-Samerotte K.A."/>
            <person name="Gerlach D."/>
            <person name="Hatcher P."/>
            <person name="Jogdeo S."/>
            <person name="Krijgsveld J."/>
            <person name="Kriventseva E.V."/>
            <person name="Kultz D."/>
            <person name="Laforsch C."/>
            <person name="Lindquist E."/>
            <person name="Lopez J."/>
            <person name="Manak J.R."/>
            <person name="Muller J."/>
            <person name="Pangilinan J."/>
            <person name="Patwardhan R.P."/>
            <person name="Pitluck S."/>
            <person name="Pritham E.J."/>
            <person name="Rechtsteiner A."/>
            <person name="Rho M."/>
            <person name="Rogozin I.B."/>
            <person name="Sakarya O."/>
            <person name="Salamov A."/>
            <person name="Schaack S."/>
            <person name="Shapiro H."/>
            <person name="Shiga Y."/>
            <person name="Skalitzky C."/>
            <person name="Smith Z."/>
            <person name="Souvorov A."/>
            <person name="Sung W."/>
            <person name="Tang Z."/>
            <person name="Tsuchiya D."/>
            <person name="Tu H."/>
            <person name="Vos H."/>
            <person name="Wang M."/>
            <person name="Wolf Y.I."/>
            <person name="Yamagata H."/>
            <person name="Yamada T."/>
            <person name="Ye Y."/>
            <person name="Shaw J.R."/>
            <person name="Andrews J."/>
            <person name="Crease T.J."/>
            <person name="Tang H."/>
            <person name="Lucas S.M."/>
            <person name="Robertson H.M."/>
            <person name="Bork P."/>
            <person name="Koonin E.V."/>
            <person name="Zdobnov E.M."/>
            <person name="Grigoriev I.V."/>
            <person name="Lynch M."/>
            <person name="Boore J.L."/>
        </authorList>
    </citation>
    <scope>NUCLEOTIDE SEQUENCE [LARGE SCALE GENOMIC DNA]</scope>
</reference>
<sequence length="132" mass="14679">MKIILAIPVSVITHGNYRYSLSILLCHEFIINHKFVRSDAIHPVTVLSGQVDSQIVEGHTGRTSSVISAADAMLFMTVLSNHVDSQIDEDAIRLVTVLSNKVDSVIDEENACSVNFIRNFHQLFLATESHNF</sequence>
<keyword evidence="3" id="KW-1185">Reference proteome</keyword>
<evidence type="ECO:0000313" key="2">
    <source>
        <dbReference type="EMBL" id="EFX64276.1"/>
    </source>
</evidence>
<dbReference type="EMBL" id="GL732851">
    <property type="protein sequence ID" value="EFX64276.1"/>
    <property type="molecule type" value="Genomic_DNA"/>
</dbReference>
<organism evidence="2 3">
    <name type="scientific">Daphnia pulex</name>
    <name type="common">Water flea</name>
    <dbReference type="NCBI Taxonomy" id="6669"/>
    <lineage>
        <taxon>Eukaryota</taxon>
        <taxon>Metazoa</taxon>
        <taxon>Ecdysozoa</taxon>
        <taxon>Arthropoda</taxon>
        <taxon>Crustacea</taxon>
        <taxon>Branchiopoda</taxon>
        <taxon>Diplostraca</taxon>
        <taxon>Cladocera</taxon>
        <taxon>Anomopoda</taxon>
        <taxon>Daphniidae</taxon>
        <taxon>Daphnia</taxon>
    </lineage>
</organism>
<dbReference type="KEGG" id="dpx:DAPPUDRAFT_118328"/>
<protein>
    <submittedName>
        <fullName evidence="2">Uncharacterized protein</fullName>
    </submittedName>
</protein>
<dbReference type="AlphaFoldDB" id="E9HVF4"/>
<accession>E9HVF4</accession>
<dbReference type="EMBL" id="GL733966">
    <property type="protein sequence ID" value="EFX61945.1"/>
    <property type="molecule type" value="Genomic_DNA"/>
</dbReference>
<dbReference type="Proteomes" id="UP000000305">
    <property type="component" value="Unassembled WGS sequence"/>
</dbReference>
<evidence type="ECO:0000313" key="3">
    <source>
        <dbReference type="Proteomes" id="UP000000305"/>
    </source>
</evidence>
<evidence type="ECO:0000313" key="1">
    <source>
        <dbReference type="EMBL" id="EFX61945.1"/>
    </source>
</evidence>
<proteinExistence type="predicted"/>